<protein>
    <submittedName>
        <fullName evidence="1">Uncharacterized protein</fullName>
    </submittedName>
</protein>
<reference evidence="1" key="1">
    <citation type="submission" date="2021-01" db="EMBL/GenBank/DDBJ databases">
        <authorList>
            <consortium name="Genoscope - CEA"/>
            <person name="William W."/>
        </authorList>
    </citation>
    <scope>NUCLEOTIDE SEQUENCE</scope>
</reference>
<accession>A0A8S1N5K7</accession>
<evidence type="ECO:0000313" key="1">
    <source>
        <dbReference type="EMBL" id="CAD8084325.1"/>
    </source>
</evidence>
<dbReference type="Proteomes" id="UP000692954">
    <property type="component" value="Unassembled WGS sequence"/>
</dbReference>
<proteinExistence type="predicted"/>
<organism evidence="1 2">
    <name type="scientific">Paramecium sonneborni</name>
    <dbReference type="NCBI Taxonomy" id="65129"/>
    <lineage>
        <taxon>Eukaryota</taxon>
        <taxon>Sar</taxon>
        <taxon>Alveolata</taxon>
        <taxon>Ciliophora</taxon>
        <taxon>Intramacronucleata</taxon>
        <taxon>Oligohymenophorea</taxon>
        <taxon>Peniculida</taxon>
        <taxon>Parameciidae</taxon>
        <taxon>Paramecium</taxon>
    </lineage>
</organism>
<dbReference type="AlphaFoldDB" id="A0A8S1N5K7"/>
<evidence type="ECO:0000313" key="2">
    <source>
        <dbReference type="Proteomes" id="UP000692954"/>
    </source>
</evidence>
<name>A0A8S1N5K7_9CILI</name>
<gene>
    <name evidence="1" type="ORF">PSON_ATCC_30995.1.T0460214</name>
</gene>
<dbReference type="EMBL" id="CAJJDN010000046">
    <property type="protein sequence ID" value="CAD8084325.1"/>
    <property type="molecule type" value="Genomic_DNA"/>
</dbReference>
<keyword evidence="2" id="KW-1185">Reference proteome</keyword>
<sequence length="61" mass="7483">MAQQNIFVIFFIPQQIQSIFINLKLRISIPNQVQEFKKKYYEDNQRQLAYLKISNYDKQQQ</sequence>
<comment type="caution">
    <text evidence="1">The sequence shown here is derived from an EMBL/GenBank/DDBJ whole genome shotgun (WGS) entry which is preliminary data.</text>
</comment>